<sequence length="85" mass="9750">MTYVNIHVDIKCVLNSEDEADCDGNRRRHWRCPTKVNNLPISFEPRRIQDDIEQAQALLCKLDKQKGVEDNDKKIEAASGEVLDP</sequence>
<accession>A0A7J6VHU8</accession>
<organism evidence="1 2">
    <name type="scientific">Thalictrum thalictroides</name>
    <name type="common">Rue-anemone</name>
    <name type="synonym">Anemone thalictroides</name>
    <dbReference type="NCBI Taxonomy" id="46969"/>
    <lineage>
        <taxon>Eukaryota</taxon>
        <taxon>Viridiplantae</taxon>
        <taxon>Streptophyta</taxon>
        <taxon>Embryophyta</taxon>
        <taxon>Tracheophyta</taxon>
        <taxon>Spermatophyta</taxon>
        <taxon>Magnoliopsida</taxon>
        <taxon>Ranunculales</taxon>
        <taxon>Ranunculaceae</taxon>
        <taxon>Thalictroideae</taxon>
        <taxon>Thalictrum</taxon>
    </lineage>
</organism>
<name>A0A7J6VHU8_THATH</name>
<dbReference type="AlphaFoldDB" id="A0A7J6VHU8"/>
<dbReference type="Proteomes" id="UP000554482">
    <property type="component" value="Unassembled WGS sequence"/>
</dbReference>
<dbReference type="OrthoDB" id="342064at2759"/>
<gene>
    <name evidence="1" type="ORF">FRX31_025734</name>
</gene>
<keyword evidence="2" id="KW-1185">Reference proteome</keyword>
<dbReference type="EMBL" id="JABWDY010031786">
    <property type="protein sequence ID" value="KAF5184679.1"/>
    <property type="molecule type" value="Genomic_DNA"/>
</dbReference>
<reference evidence="1 2" key="1">
    <citation type="submission" date="2020-06" db="EMBL/GenBank/DDBJ databases">
        <title>Transcriptomic and genomic resources for Thalictrum thalictroides and T. hernandezii: Facilitating candidate gene discovery in an emerging model plant lineage.</title>
        <authorList>
            <person name="Arias T."/>
            <person name="Riano-Pachon D.M."/>
            <person name="Di Stilio V.S."/>
        </authorList>
    </citation>
    <scope>NUCLEOTIDE SEQUENCE [LARGE SCALE GENOMIC DNA]</scope>
    <source>
        <strain evidence="2">cv. WT478/WT964</strain>
        <tissue evidence="1">Leaves</tissue>
    </source>
</reference>
<protein>
    <submittedName>
        <fullName evidence="1">Uncharacterized protein</fullName>
    </submittedName>
</protein>
<comment type="caution">
    <text evidence="1">The sequence shown here is derived from an EMBL/GenBank/DDBJ whole genome shotgun (WGS) entry which is preliminary data.</text>
</comment>
<evidence type="ECO:0000313" key="2">
    <source>
        <dbReference type="Proteomes" id="UP000554482"/>
    </source>
</evidence>
<evidence type="ECO:0000313" key="1">
    <source>
        <dbReference type="EMBL" id="KAF5184679.1"/>
    </source>
</evidence>
<proteinExistence type="predicted"/>